<feature type="domain" description="RapZ-like N-terminal" evidence="5">
    <location>
        <begin position="1"/>
        <end position="154"/>
    </location>
</feature>
<dbReference type="PANTHER" id="PTHR30448:SF0">
    <property type="entry name" value="RNASE ADAPTER PROTEIN RAPZ"/>
    <property type="match status" value="1"/>
</dbReference>
<dbReference type="SUPFAM" id="SSF52540">
    <property type="entry name" value="P-loop containing nucleoside triphosphate hydrolases"/>
    <property type="match status" value="1"/>
</dbReference>
<gene>
    <name evidence="7" type="ORF">JOC73_000727</name>
</gene>
<comment type="caution">
    <text evidence="7">The sequence shown here is derived from an EMBL/GenBank/DDBJ whole genome shotgun (WGS) entry which is preliminary data.</text>
</comment>
<evidence type="ECO:0000256" key="3">
    <source>
        <dbReference type="ARBA" id="ARBA00023134"/>
    </source>
</evidence>
<dbReference type="InterPro" id="IPR005337">
    <property type="entry name" value="RapZ-like"/>
</dbReference>
<feature type="binding site" evidence="4">
    <location>
        <begin position="59"/>
        <end position="62"/>
    </location>
    <ligand>
        <name>GTP</name>
        <dbReference type="ChEBI" id="CHEBI:37565"/>
    </ligand>
</feature>
<feature type="binding site" evidence="4">
    <location>
        <begin position="8"/>
        <end position="15"/>
    </location>
    <ligand>
        <name>ATP</name>
        <dbReference type="ChEBI" id="CHEBI:30616"/>
    </ligand>
</feature>
<keyword evidence="8" id="KW-1185">Reference proteome</keyword>
<protein>
    <submittedName>
        <fullName evidence="7">UPF0042 nucleotide-binding protein</fullName>
    </submittedName>
</protein>
<accession>A0ABS2NMR8</accession>
<keyword evidence="2 4" id="KW-0067">ATP-binding</keyword>
<dbReference type="PANTHER" id="PTHR30448">
    <property type="entry name" value="RNASE ADAPTER PROTEIN RAPZ"/>
    <property type="match status" value="1"/>
</dbReference>
<dbReference type="Pfam" id="PF22740">
    <property type="entry name" value="PapZ_C"/>
    <property type="match status" value="1"/>
</dbReference>
<evidence type="ECO:0000259" key="5">
    <source>
        <dbReference type="Pfam" id="PF03668"/>
    </source>
</evidence>
<evidence type="ECO:0000256" key="1">
    <source>
        <dbReference type="ARBA" id="ARBA00022741"/>
    </source>
</evidence>
<evidence type="ECO:0000256" key="2">
    <source>
        <dbReference type="ARBA" id="ARBA00022840"/>
    </source>
</evidence>
<evidence type="ECO:0000259" key="6">
    <source>
        <dbReference type="Pfam" id="PF22740"/>
    </source>
</evidence>
<dbReference type="HAMAP" id="MF_00636">
    <property type="entry name" value="RapZ_like"/>
    <property type="match status" value="1"/>
</dbReference>
<organism evidence="7 8">
    <name type="scientific">Alkaliphilus hydrothermalis</name>
    <dbReference type="NCBI Taxonomy" id="1482730"/>
    <lineage>
        <taxon>Bacteria</taxon>
        <taxon>Bacillati</taxon>
        <taxon>Bacillota</taxon>
        <taxon>Clostridia</taxon>
        <taxon>Peptostreptococcales</taxon>
        <taxon>Natronincolaceae</taxon>
        <taxon>Alkaliphilus</taxon>
    </lineage>
</organism>
<evidence type="ECO:0000313" key="8">
    <source>
        <dbReference type="Proteomes" id="UP001314796"/>
    </source>
</evidence>
<reference evidence="7 8" key="1">
    <citation type="submission" date="2021-01" db="EMBL/GenBank/DDBJ databases">
        <title>Genomic Encyclopedia of Type Strains, Phase IV (KMG-IV): sequencing the most valuable type-strain genomes for metagenomic binning, comparative biology and taxonomic classification.</title>
        <authorList>
            <person name="Goeker M."/>
        </authorList>
    </citation>
    <scope>NUCLEOTIDE SEQUENCE [LARGE SCALE GENOMIC DNA]</scope>
    <source>
        <strain evidence="7 8">DSM 25890</strain>
    </source>
</reference>
<evidence type="ECO:0000313" key="7">
    <source>
        <dbReference type="EMBL" id="MBM7614216.1"/>
    </source>
</evidence>
<dbReference type="RefSeq" id="WP_204400493.1">
    <property type="nucleotide sequence ID" value="NZ_JAFBEE010000003.1"/>
</dbReference>
<keyword evidence="3 4" id="KW-0342">GTP-binding</keyword>
<dbReference type="Pfam" id="PF03668">
    <property type="entry name" value="RapZ-like_N"/>
    <property type="match status" value="1"/>
</dbReference>
<proteinExistence type="inferred from homology"/>
<dbReference type="PIRSF" id="PIRSF005052">
    <property type="entry name" value="P-loopkin"/>
    <property type="match status" value="1"/>
</dbReference>
<dbReference type="Gene3D" id="3.40.50.300">
    <property type="entry name" value="P-loop containing nucleotide triphosphate hydrolases"/>
    <property type="match status" value="1"/>
</dbReference>
<evidence type="ECO:0000256" key="4">
    <source>
        <dbReference type="HAMAP-Rule" id="MF_00636"/>
    </source>
</evidence>
<sequence length="290" mass="33280">MRFVIITGLSGAGKSQAVKYLEDFGYFCVDNLPPSLIPKFVELCQQTKGKINKIALVVDIRGGMFFDDVFTSLDTMEELGYKCEIMYLEASDGILVKRFKETRRSHPLSPEGSILEGITKEREKLKELRKMATHIIDTTKLIPSRLKEELREIYVEGKETNSLMISILSFGFKHGIPLDADLVFDVRFLPNPYYIEELRDFTGNDQKVREYVMKSPVSLEFSERLHDMVGYLIPHYIKEGKSQLVIAIGCTGGRHRSVTIANILYEQLKEKGYRVSSNHRDSLLVKERKR</sequence>
<dbReference type="InterPro" id="IPR053931">
    <property type="entry name" value="RapZ_C"/>
</dbReference>
<dbReference type="InterPro" id="IPR053930">
    <property type="entry name" value="RapZ-like_N"/>
</dbReference>
<feature type="domain" description="RapZ C-terminal" evidence="6">
    <location>
        <begin position="164"/>
        <end position="281"/>
    </location>
</feature>
<dbReference type="InterPro" id="IPR027417">
    <property type="entry name" value="P-loop_NTPase"/>
</dbReference>
<dbReference type="NCBIfam" id="NF003828">
    <property type="entry name" value="PRK05416.1"/>
    <property type="match status" value="1"/>
</dbReference>
<name>A0ABS2NMR8_9FIRM</name>
<dbReference type="Proteomes" id="UP001314796">
    <property type="component" value="Unassembled WGS sequence"/>
</dbReference>
<dbReference type="EMBL" id="JAFBEE010000003">
    <property type="protein sequence ID" value="MBM7614216.1"/>
    <property type="molecule type" value="Genomic_DNA"/>
</dbReference>
<keyword evidence="1 4" id="KW-0547">Nucleotide-binding</keyword>